<gene>
    <name evidence="3" type="ORF">M9458_014078</name>
</gene>
<dbReference type="InterPro" id="IPR018998">
    <property type="entry name" value="EndoU_C"/>
</dbReference>
<evidence type="ECO:0000313" key="3">
    <source>
        <dbReference type="EMBL" id="KAL0191380.1"/>
    </source>
</evidence>
<dbReference type="EMBL" id="JAMKFB020000006">
    <property type="protein sequence ID" value="KAL0191380.1"/>
    <property type="molecule type" value="Genomic_DNA"/>
</dbReference>
<dbReference type="PROSITE" id="PS51959">
    <property type="entry name" value="ENDOU"/>
    <property type="match status" value="1"/>
</dbReference>
<organism evidence="3 4">
    <name type="scientific">Cirrhinus mrigala</name>
    <name type="common">Mrigala</name>
    <dbReference type="NCBI Taxonomy" id="683832"/>
    <lineage>
        <taxon>Eukaryota</taxon>
        <taxon>Metazoa</taxon>
        <taxon>Chordata</taxon>
        <taxon>Craniata</taxon>
        <taxon>Vertebrata</taxon>
        <taxon>Euteleostomi</taxon>
        <taxon>Actinopterygii</taxon>
        <taxon>Neopterygii</taxon>
        <taxon>Teleostei</taxon>
        <taxon>Ostariophysi</taxon>
        <taxon>Cypriniformes</taxon>
        <taxon>Cyprinidae</taxon>
        <taxon>Labeoninae</taxon>
        <taxon>Labeonini</taxon>
        <taxon>Cirrhinus</taxon>
    </lineage>
</organism>
<feature type="non-terminal residue" evidence="3">
    <location>
        <position position="1"/>
    </location>
</feature>
<feature type="domain" description="EndoU" evidence="2">
    <location>
        <begin position="1"/>
        <end position="51"/>
    </location>
</feature>
<dbReference type="GO" id="GO:0004540">
    <property type="term" value="F:RNA nuclease activity"/>
    <property type="evidence" value="ECO:0007669"/>
    <property type="project" value="UniProtKB-ARBA"/>
</dbReference>
<feature type="non-terminal residue" evidence="3">
    <location>
        <position position="51"/>
    </location>
</feature>
<sequence length="51" mass="5744">LFKEVSSTLLAKPTFKALLNLLDNYIRMTGQAEVVPSLEEQEQDAFLQATM</sequence>
<accession>A0ABD0R040</accession>
<name>A0ABD0R040_CIRMR</name>
<dbReference type="Proteomes" id="UP001529510">
    <property type="component" value="Unassembled WGS sequence"/>
</dbReference>
<comment type="caution">
    <text evidence="3">The sequence shown here is derived from an EMBL/GenBank/DDBJ whole genome shotgun (WGS) entry which is preliminary data.</text>
</comment>
<dbReference type="InterPro" id="IPR037227">
    <property type="entry name" value="EndoU-like"/>
</dbReference>
<evidence type="ECO:0000256" key="1">
    <source>
        <dbReference type="ARBA" id="ARBA00022801"/>
    </source>
</evidence>
<evidence type="ECO:0000313" key="4">
    <source>
        <dbReference type="Proteomes" id="UP001529510"/>
    </source>
</evidence>
<dbReference type="GO" id="GO:0016787">
    <property type="term" value="F:hydrolase activity"/>
    <property type="evidence" value="ECO:0007669"/>
    <property type="project" value="UniProtKB-KW"/>
</dbReference>
<reference evidence="3 4" key="1">
    <citation type="submission" date="2024-05" db="EMBL/GenBank/DDBJ databases">
        <title>Genome sequencing and assembly of Indian major carp, Cirrhinus mrigala (Hamilton, 1822).</title>
        <authorList>
            <person name="Mohindra V."/>
            <person name="Chowdhury L.M."/>
            <person name="Lal K."/>
            <person name="Jena J.K."/>
        </authorList>
    </citation>
    <scope>NUCLEOTIDE SEQUENCE [LARGE SCALE GENOMIC DNA]</scope>
    <source>
        <strain evidence="3">CM1030</strain>
        <tissue evidence="3">Blood</tissue>
    </source>
</reference>
<dbReference type="AlphaFoldDB" id="A0ABD0R040"/>
<proteinExistence type="predicted"/>
<keyword evidence="1" id="KW-0378">Hydrolase</keyword>
<keyword evidence="4" id="KW-1185">Reference proteome</keyword>
<dbReference type="Pfam" id="PF09412">
    <property type="entry name" value="XendoU"/>
    <property type="match status" value="1"/>
</dbReference>
<dbReference type="SUPFAM" id="SSF142877">
    <property type="entry name" value="EndoU-like"/>
    <property type="match status" value="1"/>
</dbReference>
<evidence type="ECO:0000259" key="2">
    <source>
        <dbReference type="PROSITE" id="PS51959"/>
    </source>
</evidence>
<protein>
    <recommendedName>
        <fullName evidence="2">EndoU domain-containing protein</fullName>
    </recommendedName>
</protein>